<organism evidence="1 2">
    <name type="scientific">Nocardia puris</name>
    <dbReference type="NCBI Taxonomy" id="208602"/>
    <lineage>
        <taxon>Bacteria</taxon>
        <taxon>Bacillati</taxon>
        <taxon>Actinomycetota</taxon>
        <taxon>Actinomycetes</taxon>
        <taxon>Mycobacteriales</taxon>
        <taxon>Nocardiaceae</taxon>
        <taxon>Nocardia</taxon>
    </lineage>
</organism>
<evidence type="ECO:0008006" key="3">
    <source>
        <dbReference type="Google" id="ProtNLM"/>
    </source>
</evidence>
<dbReference type="SUPFAM" id="SSF56784">
    <property type="entry name" value="HAD-like"/>
    <property type="match status" value="1"/>
</dbReference>
<name>A0A366D5Q1_9NOCA</name>
<keyword evidence="2" id="KW-1185">Reference proteome</keyword>
<dbReference type="RefSeq" id="WP_067509169.1">
    <property type="nucleotide sequence ID" value="NZ_JADLRS010000034.1"/>
</dbReference>
<sequence length="256" mass="27207">MNPAAQAAAELDALMLAPRHPRVVFCDWHGVLSRAPYWHSITENRDHPLHSALNSELGRLFTTGNSDGRDWMCGRLSTREILTRATARHPHLDVDELCAKLADDLTTTPVDPTLLCALVRAREQATVVLATDNISDFAAAFNASSLAPEAGADVPTLQTAAAAFDELLCSSALGVLKRHDPTGYFGQWLAATGRGFADALLIDDNPDNCSAFAAAGGSILFVSAPMPVEPGQSRSVRGPLPSRCIITTSVSAESFG</sequence>
<dbReference type="STRING" id="1210090.GCA_001613185_03062"/>
<dbReference type="InterPro" id="IPR023214">
    <property type="entry name" value="HAD_sf"/>
</dbReference>
<dbReference type="Gene3D" id="3.40.50.1000">
    <property type="entry name" value="HAD superfamily/HAD-like"/>
    <property type="match status" value="1"/>
</dbReference>
<reference evidence="1 2" key="1">
    <citation type="submission" date="2018-06" db="EMBL/GenBank/DDBJ databases">
        <title>Genomic Encyclopedia of Type Strains, Phase IV (KMG-IV): sequencing the most valuable type-strain genomes for metagenomic binning, comparative biology and taxonomic classification.</title>
        <authorList>
            <person name="Goeker M."/>
        </authorList>
    </citation>
    <scope>NUCLEOTIDE SEQUENCE [LARGE SCALE GENOMIC DNA]</scope>
    <source>
        <strain evidence="1 2">DSM 44599</strain>
    </source>
</reference>
<dbReference type="AlphaFoldDB" id="A0A366D5Q1"/>
<comment type="caution">
    <text evidence="1">The sequence shown here is derived from an EMBL/GenBank/DDBJ whole genome shotgun (WGS) entry which is preliminary data.</text>
</comment>
<proteinExistence type="predicted"/>
<evidence type="ECO:0000313" key="1">
    <source>
        <dbReference type="EMBL" id="RBO85286.1"/>
    </source>
</evidence>
<protein>
    <recommendedName>
        <fullName evidence="3">Hydrolase of the HAD superfamily</fullName>
    </recommendedName>
</protein>
<gene>
    <name evidence="1" type="ORF">DFR74_115134</name>
</gene>
<dbReference type="OrthoDB" id="4526727at2"/>
<dbReference type="InterPro" id="IPR036412">
    <property type="entry name" value="HAD-like_sf"/>
</dbReference>
<evidence type="ECO:0000313" key="2">
    <source>
        <dbReference type="Proteomes" id="UP000252586"/>
    </source>
</evidence>
<accession>A0A366D5Q1</accession>
<dbReference type="EMBL" id="QNRE01000015">
    <property type="protein sequence ID" value="RBO85286.1"/>
    <property type="molecule type" value="Genomic_DNA"/>
</dbReference>
<dbReference type="Proteomes" id="UP000252586">
    <property type="component" value="Unassembled WGS sequence"/>
</dbReference>